<dbReference type="InterPro" id="IPR013785">
    <property type="entry name" value="Aldolase_TIM"/>
</dbReference>
<dbReference type="InterPro" id="IPR045186">
    <property type="entry name" value="Indole-3-glycerol_P_synth"/>
</dbReference>
<evidence type="ECO:0000256" key="7">
    <source>
        <dbReference type="ARBA" id="ARBA00023141"/>
    </source>
</evidence>
<evidence type="ECO:0000259" key="10">
    <source>
        <dbReference type="Pfam" id="PF00218"/>
    </source>
</evidence>
<dbReference type="NCBIfam" id="NF001377">
    <property type="entry name" value="PRK00278.2-4"/>
    <property type="match status" value="1"/>
</dbReference>
<keyword evidence="12" id="KW-1185">Reference proteome</keyword>
<dbReference type="CDD" id="cd00331">
    <property type="entry name" value="IGPS"/>
    <property type="match status" value="1"/>
</dbReference>
<dbReference type="FunFam" id="3.20.20.70:FF:000024">
    <property type="entry name" value="Indole-3-glycerol phosphate synthase"/>
    <property type="match status" value="1"/>
</dbReference>
<evidence type="ECO:0000256" key="8">
    <source>
        <dbReference type="ARBA" id="ARBA00023239"/>
    </source>
</evidence>
<dbReference type="Gene3D" id="3.20.20.70">
    <property type="entry name" value="Aldolase class I"/>
    <property type="match status" value="1"/>
</dbReference>
<gene>
    <name evidence="9 11" type="primary">trpC</name>
    <name evidence="11" type="ORF">PQ456_14055</name>
</gene>
<feature type="domain" description="Indole-3-glycerol phosphate synthase" evidence="10">
    <location>
        <begin position="3"/>
        <end position="261"/>
    </location>
</feature>
<dbReference type="Pfam" id="PF00218">
    <property type="entry name" value="IGPS"/>
    <property type="match status" value="1"/>
</dbReference>
<evidence type="ECO:0000313" key="11">
    <source>
        <dbReference type="EMBL" id="WCT54324.1"/>
    </source>
</evidence>
<dbReference type="EC" id="4.1.1.48" evidence="9"/>
<reference evidence="11 12" key="1">
    <citation type="submission" date="2023-02" db="EMBL/GenBank/DDBJ databases">
        <title>Genome sequence of Paenibacillus kyungheensis KACC 18744.</title>
        <authorList>
            <person name="Kim S."/>
            <person name="Heo J."/>
            <person name="Kwon S.-W."/>
        </authorList>
    </citation>
    <scope>NUCLEOTIDE SEQUENCE [LARGE SCALE GENOMIC DNA]</scope>
    <source>
        <strain evidence="11 12">KACC 18744</strain>
    </source>
</reference>
<dbReference type="Proteomes" id="UP001220509">
    <property type="component" value="Chromosome"/>
</dbReference>
<dbReference type="EMBL" id="CP117416">
    <property type="protein sequence ID" value="WCT54324.1"/>
    <property type="molecule type" value="Genomic_DNA"/>
</dbReference>
<comment type="catalytic activity">
    <reaction evidence="1 9">
        <text>1-(2-carboxyphenylamino)-1-deoxy-D-ribulose 5-phosphate + H(+) = (1S,2R)-1-C-(indol-3-yl)glycerol 3-phosphate + CO2 + H2O</text>
        <dbReference type="Rhea" id="RHEA:23476"/>
        <dbReference type="ChEBI" id="CHEBI:15377"/>
        <dbReference type="ChEBI" id="CHEBI:15378"/>
        <dbReference type="ChEBI" id="CHEBI:16526"/>
        <dbReference type="ChEBI" id="CHEBI:58613"/>
        <dbReference type="ChEBI" id="CHEBI:58866"/>
        <dbReference type="EC" id="4.1.1.48"/>
    </reaction>
</comment>
<comment type="pathway">
    <text evidence="2 9">Amino-acid biosynthesis; L-tryptophan biosynthesis; L-tryptophan from chorismate: step 4/5.</text>
</comment>
<keyword evidence="8 9" id="KW-0456">Lyase</keyword>
<evidence type="ECO:0000256" key="2">
    <source>
        <dbReference type="ARBA" id="ARBA00004696"/>
    </source>
</evidence>
<evidence type="ECO:0000256" key="4">
    <source>
        <dbReference type="ARBA" id="ARBA00022605"/>
    </source>
</evidence>
<dbReference type="InterPro" id="IPR013798">
    <property type="entry name" value="Indole-3-glycerol_P_synth_dom"/>
</dbReference>
<evidence type="ECO:0000256" key="6">
    <source>
        <dbReference type="ARBA" id="ARBA00022822"/>
    </source>
</evidence>
<keyword evidence="6 9" id="KW-0822">Tryptophan biosynthesis</keyword>
<proteinExistence type="inferred from homology"/>
<dbReference type="InterPro" id="IPR001468">
    <property type="entry name" value="Indole-3-GlycerolPSynthase_CS"/>
</dbReference>
<dbReference type="PROSITE" id="PS00614">
    <property type="entry name" value="IGPS"/>
    <property type="match status" value="1"/>
</dbReference>
<dbReference type="GO" id="GO:0004425">
    <property type="term" value="F:indole-3-glycerol-phosphate synthase activity"/>
    <property type="evidence" value="ECO:0007669"/>
    <property type="project" value="UniProtKB-UniRule"/>
</dbReference>
<keyword evidence="5 9" id="KW-0210">Decarboxylase</keyword>
<keyword evidence="7 9" id="KW-0057">Aromatic amino acid biosynthesis</keyword>
<dbReference type="KEGG" id="pka:PQ456_14055"/>
<evidence type="ECO:0000256" key="9">
    <source>
        <dbReference type="HAMAP-Rule" id="MF_00134"/>
    </source>
</evidence>
<comment type="similarity">
    <text evidence="3 9">Belongs to the TrpC family.</text>
</comment>
<dbReference type="PANTHER" id="PTHR22854:SF2">
    <property type="entry name" value="INDOLE-3-GLYCEROL-PHOSPHATE SYNTHASE"/>
    <property type="match status" value="1"/>
</dbReference>
<evidence type="ECO:0000256" key="5">
    <source>
        <dbReference type="ARBA" id="ARBA00022793"/>
    </source>
</evidence>
<evidence type="ECO:0000313" key="12">
    <source>
        <dbReference type="Proteomes" id="UP001220509"/>
    </source>
</evidence>
<evidence type="ECO:0000256" key="1">
    <source>
        <dbReference type="ARBA" id="ARBA00001633"/>
    </source>
</evidence>
<dbReference type="InterPro" id="IPR011060">
    <property type="entry name" value="RibuloseP-bd_barrel"/>
</dbReference>
<keyword evidence="4 9" id="KW-0028">Amino-acid biosynthesis</keyword>
<accession>A0AAX3LWH5</accession>
<sequence length="278" mass="30638">MYLDRIVVTKQQEVEQLKKSFSVEQAKEQIKTLPATKGFRKALIQHPHHSMGLIAEVKKASPSKGLIRPDFDPVEIAKAYEDAGADCISVLTDVDYFQGNKEYLTAIHHAVQLPLLRKDFIIDEVQIYEARLIGADAILLIAAILTPEQLQSFFDLALSIGLDVLIEVHDREELATVLQIKGAAEHGLIGVNNRNLKTFETSLATTVELINLVPANVPLISESGISGVDDMIYLSGAGAKGVLVGEYFMRKDDIRNAVTTLMEPTKTANFNDSKSTHE</sequence>
<evidence type="ECO:0000256" key="3">
    <source>
        <dbReference type="ARBA" id="ARBA00008737"/>
    </source>
</evidence>
<dbReference type="SUPFAM" id="SSF51366">
    <property type="entry name" value="Ribulose-phoshate binding barrel"/>
    <property type="match status" value="1"/>
</dbReference>
<name>A0AAX3LWH5_9BACL</name>
<dbReference type="GO" id="GO:0004640">
    <property type="term" value="F:phosphoribosylanthranilate isomerase activity"/>
    <property type="evidence" value="ECO:0007669"/>
    <property type="project" value="TreeGrafter"/>
</dbReference>
<dbReference type="HAMAP" id="MF_00134_B">
    <property type="entry name" value="IGPS_B"/>
    <property type="match status" value="1"/>
</dbReference>
<organism evidence="11 12">
    <name type="scientific">Paenibacillus kyungheensis</name>
    <dbReference type="NCBI Taxonomy" id="1452732"/>
    <lineage>
        <taxon>Bacteria</taxon>
        <taxon>Bacillati</taxon>
        <taxon>Bacillota</taxon>
        <taxon>Bacilli</taxon>
        <taxon>Bacillales</taxon>
        <taxon>Paenibacillaceae</taxon>
        <taxon>Paenibacillus</taxon>
    </lineage>
</organism>
<dbReference type="RefSeq" id="WP_273612863.1">
    <property type="nucleotide sequence ID" value="NZ_CP117416.1"/>
</dbReference>
<dbReference type="AlphaFoldDB" id="A0AAX3LWH5"/>
<protein>
    <recommendedName>
        <fullName evidence="9">Indole-3-glycerol phosphate synthase</fullName>
        <shortName evidence="9">IGPS</shortName>
        <ecNumber evidence="9">4.1.1.48</ecNumber>
    </recommendedName>
</protein>
<dbReference type="GO" id="GO:0000162">
    <property type="term" value="P:L-tryptophan biosynthetic process"/>
    <property type="evidence" value="ECO:0007669"/>
    <property type="project" value="UniProtKB-UniRule"/>
</dbReference>
<dbReference type="PANTHER" id="PTHR22854">
    <property type="entry name" value="TRYPTOPHAN BIOSYNTHESIS PROTEIN"/>
    <property type="match status" value="1"/>
</dbReference>